<dbReference type="GO" id="GO:0045004">
    <property type="term" value="P:DNA replication proofreading"/>
    <property type="evidence" value="ECO:0007669"/>
    <property type="project" value="TreeGrafter"/>
</dbReference>
<dbReference type="InterPro" id="IPR013520">
    <property type="entry name" value="Ribonucl_H"/>
</dbReference>
<feature type="domain" description="Exonuclease" evidence="2">
    <location>
        <begin position="133"/>
        <end position="298"/>
    </location>
</feature>
<keyword evidence="1" id="KW-0540">Nuclease</keyword>
<dbReference type="InterPro" id="IPR012337">
    <property type="entry name" value="RNaseH-like_sf"/>
</dbReference>
<dbReference type="NCBIfam" id="TIGR00573">
    <property type="entry name" value="dnaq"/>
    <property type="match status" value="1"/>
</dbReference>
<name>A0A6N2YVW0_9FIRM</name>
<dbReference type="InterPro" id="IPR036397">
    <property type="entry name" value="RNaseH_sf"/>
</dbReference>
<dbReference type="EMBL" id="CACRUP010000002">
    <property type="protein sequence ID" value="VYT71155.1"/>
    <property type="molecule type" value="Genomic_DNA"/>
</dbReference>
<dbReference type="InterPro" id="IPR010152">
    <property type="entry name" value="CRISPR-assoc_prot_Cas2_sub"/>
</dbReference>
<organism evidence="3">
    <name type="scientific">Peptoniphilus gorbachii</name>
    <dbReference type="NCBI Taxonomy" id="411567"/>
    <lineage>
        <taxon>Bacteria</taxon>
        <taxon>Bacillati</taxon>
        <taxon>Bacillota</taxon>
        <taxon>Tissierellia</taxon>
        <taxon>Tissierellales</taxon>
        <taxon>Peptoniphilaceae</taxon>
        <taxon>Peptoniphilus</taxon>
    </lineage>
</organism>
<protein>
    <submittedName>
        <fullName evidence="3">DNA polymerase III PolC-type</fullName>
        <ecNumber evidence="3">2.7.7.7</ecNumber>
    </submittedName>
</protein>
<dbReference type="Pfam" id="PF09707">
    <property type="entry name" value="Cas_Cas2CT1978"/>
    <property type="match status" value="1"/>
</dbReference>
<dbReference type="FunFam" id="3.30.420.10:FF:000045">
    <property type="entry name" value="3'-5' exonuclease DinG"/>
    <property type="match status" value="1"/>
</dbReference>
<dbReference type="Pfam" id="PF00929">
    <property type="entry name" value="RNase_T"/>
    <property type="match status" value="1"/>
</dbReference>
<dbReference type="Gene3D" id="3.30.70.240">
    <property type="match status" value="1"/>
</dbReference>
<evidence type="ECO:0000259" key="2">
    <source>
        <dbReference type="SMART" id="SM00479"/>
    </source>
</evidence>
<dbReference type="CDD" id="cd06127">
    <property type="entry name" value="DEDDh"/>
    <property type="match status" value="1"/>
</dbReference>
<keyword evidence="1" id="KW-0269">Exonuclease</keyword>
<dbReference type="RefSeq" id="WP_156700324.1">
    <property type="nucleotide sequence ID" value="NZ_CACRUP010000002.1"/>
</dbReference>
<dbReference type="PANTHER" id="PTHR30231">
    <property type="entry name" value="DNA POLYMERASE III SUBUNIT EPSILON"/>
    <property type="match status" value="1"/>
</dbReference>
<proteinExistence type="predicted"/>
<dbReference type="EC" id="2.7.7.7" evidence="3"/>
<dbReference type="Gene3D" id="3.30.420.10">
    <property type="entry name" value="Ribonuclease H-like superfamily/Ribonuclease H"/>
    <property type="match status" value="1"/>
</dbReference>
<dbReference type="GO" id="GO:0005829">
    <property type="term" value="C:cytosol"/>
    <property type="evidence" value="ECO:0007669"/>
    <property type="project" value="TreeGrafter"/>
</dbReference>
<dbReference type="GO" id="GO:0008408">
    <property type="term" value="F:3'-5' exonuclease activity"/>
    <property type="evidence" value="ECO:0007669"/>
    <property type="project" value="TreeGrafter"/>
</dbReference>
<dbReference type="CDD" id="cd09755">
    <property type="entry name" value="Cas2_I-E"/>
    <property type="match status" value="1"/>
</dbReference>
<accession>A0A6N2YVW0</accession>
<dbReference type="AlphaFoldDB" id="A0A6N2YVW0"/>
<dbReference type="NCBIfam" id="TIGR01873">
    <property type="entry name" value="cas_CT1978"/>
    <property type="match status" value="1"/>
</dbReference>
<sequence length="300" mass="34750">MPFTVITLSKVPNSLRGDLSKWLQEVATGVYVGNLNTKVREKLWERVKENLKDGEATISYYHRNEIGYNFETINGKREVIYSDGLPLVLIKKEEKETETTLKEGFSKAAQFKKIKNIEHSKLKKEAEKEKTKEYIVIDLETDGLDINKNKIIEIGAVKVGKVREEFQRLIKIQGKLPEEIVRLTKIEDEILEKEGVDIGDALKEFLDFIGEKNLVGYNVNFDMKFLNEALEKENLPKIKNKVYDIMQYVKKENLFLKNYKLNTALKSYGIDEEVPHRALEDARLEEKLILKVKKLLASLK</sequence>
<evidence type="ECO:0000313" key="3">
    <source>
        <dbReference type="EMBL" id="VYT71155.1"/>
    </source>
</evidence>
<dbReference type="SMART" id="SM00479">
    <property type="entry name" value="EXOIII"/>
    <property type="match status" value="1"/>
</dbReference>
<gene>
    <name evidence="3" type="primary">polC_1</name>
    <name evidence="3" type="ORF">PGLFYP46_00863</name>
</gene>
<dbReference type="GO" id="GO:0003887">
    <property type="term" value="F:DNA-directed DNA polymerase activity"/>
    <property type="evidence" value="ECO:0007669"/>
    <property type="project" value="UniProtKB-EC"/>
</dbReference>
<dbReference type="PANTHER" id="PTHR30231:SF41">
    <property type="entry name" value="DNA POLYMERASE III SUBUNIT EPSILON"/>
    <property type="match status" value="1"/>
</dbReference>
<keyword evidence="3" id="KW-0548">Nucleotidyltransferase</keyword>
<reference evidence="3" key="1">
    <citation type="submission" date="2019-11" db="EMBL/GenBank/DDBJ databases">
        <authorList>
            <person name="Feng L."/>
        </authorList>
    </citation>
    <scope>NUCLEOTIDE SEQUENCE</scope>
    <source>
        <strain evidence="3">PgorbachiiLFYP46</strain>
    </source>
</reference>
<evidence type="ECO:0000256" key="1">
    <source>
        <dbReference type="ARBA" id="ARBA00022839"/>
    </source>
</evidence>
<keyword evidence="3" id="KW-0808">Transferase</keyword>
<keyword evidence="1" id="KW-0378">Hydrolase</keyword>
<dbReference type="GO" id="GO:0003677">
    <property type="term" value="F:DNA binding"/>
    <property type="evidence" value="ECO:0007669"/>
    <property type="project" value="InterPro"/>
</dbReference>
<dbReference type="InterPro" id="IPR006054">
    <property type="entry name" value="DnaQ"/>
</dbReference>
<dbReference type="SUPFAM" id="SSF53098">
    <property type="entry name" value="Ribonuclease H-like"/>
    <property type="match status" value="1"/>
</dbReference>